<protein>
    <submittedName>
        <fullName evidence="10">Prolyl 4-hydroxylase</fullName>
    </submittedName>
</protein>
<dbReference type="InterPro" id="IPR011992">
    <property type="entry name" value="EF-hand-dom_pair"/>
</dbReference>
<dbReference type="SUPFAM" id="SSF47473">
    <property type="entry name" value="EF-hand"/>
    <property type="match status" value="1"/>
</dbReference>
<dbReference type="GO" id="GO:0031418">
    <property type="term" value="F:L-ascorbic acid binding"/>
    <property type="evidence" value="ECO:0007669"/>
    <property type="project" value="UniProtKB-KW"/>
</dbReference>
<dbReference type="InterPro" id="IPR002048">
    <property type="entry name" value="EF_hand_dom"/>
</dbReference>
<evidence type="ECO:0000256" key="6">
    <source>
        <dbReference type="ARBA" id="ARBA00023002"/>
    </source>
</evidence>
<keyword evidence="3" id="KW-0106">Calcium</keyword>
<dbReference type="OrthoDB" id="420380at2759"/>
<evidence type="ECO:0000256" key="7">
    <source>
        <dbReference type="ARBA" id="ARBA00023004"/>
    </source>
</evidence>
<evidence type="ECO:0000313" key="10">
    <source>
        <dbReference type="EMBL" id="KAJ7360412.1"/>
    </source>
</evidence>
<sequence length="396" mass="45558">MFDSHGDEPCIIGRKAGLTRINGVKVGHVEEVDVGDGTRKRITRAMRPLLFEIPNFLSDEECDHIIHLAESKQFISSMARGALQSVSEFEIPEIRSGKMHVEYFYSMDVDKNGKLTVEEVMAYAKKYHYLILTTEDTLEMLHNVNVTELDDGYVTVDEFKTMNCMGLMDLMSATALSHPLHRSRYSDQTWINQRALADSVLDQITERIVELTRLSREIVYGSERIQVVRYGKHGHYHAHFDSETDKRTDKRCCHLHEDVVEYFQKDGGCRICRYATVLYYLNDVEEGGQTAFPLADNTTRNMKYVTSSRGDLDYFNLSHNCHKGLAISPRKGTAVMWYNHFLDEESGWMGPRDEYSLHGGCDILKGEKWIANLWITAPYKDGAHLPSSWLRKFEFI</sequence>
<evidence type="ECO:0000259" key="9">
    <source>
        <dbReference type="PROSITE" id="PS51471"/>
    </source>
</evidence>
<dbReference type="GO" id="GO:0005783">
    <property type="term" value="C:endoplasmic reticulum"/>
    <property type="evidence" value="ECO:0007669"/>
    <property type="project" value="TreeGrafter"/>
</dbReference>
<dbReference type="InterPro" id="IPR044862">
    <property type="entry name" value="Pro_4_hyd_alph_FE2OG_OXY"/>
</dbReference>
<dbReference type="InterPro" id="IPR006620">
    <property type="entry name" value="Pro_4_hyd_alph"/>
</dbReference>
<dbReference type="GO" id="GO:0005509">
    <property type="term" value="F:calcium ion binding"/>
    <property type="evidence" value="ECO:0007669"/>
    <property type="project" value="InterPro"/>
</dbReference>
<comment type="cofactor">
    <cofactor evidence="1">
        <name>L-ascorbate</name>
        <dbReference type="ChEBI" id="CHEBI:38290"/>
    </cofactor>
</comment>
<accession>A0A9X0CKT3</accession>
<feature type="domain" description="Fe2OG dioxygenase" evidence="9">
    <location>
        <begin position="221"/>
        <end position="377"/>
    </location>
</feature>
<dbReference type="AlphaFoldDB" id="A0A9X0CKT3"/>
<evidence type="ECO:0000259" key="8">
    <source>
        <dbReference type="PROSITE" id="PS50222"/>
    </source>
</evidence>
<name>A0A9X0CKT3_9CNID</name>
<dbReference type="PANTHER" id="PTHR10869">
    <property type="entry name" value="PROLYL 4-HYDROXYLASE ALPHA SUBUNIT"/>
    <property type="match status" value="1"/>
</dbReference>
<feature type="domain" description="EF-hand" evidence="8">
    <location>
        <begin position="95"/>
        <end position="130"/>
    </location>
</feature>
<reference evidence="10" key="1">
    <citation type="submission" date="2023-01" db="EMBL/GenBank/DDBJ databases">
        <title>Genome assembly of the deep-sea coral Lophelia pertusa.</title>
        <authorList>
            <person name="Herrera S."/>
            <person name="Cordes E."/>
        </authorList>
    </citation>
    <scope>NUCLEOTIDE SEQUENCE</scope>
    <source>
        <strain evidence="10">USNM1676648</strain>
        <tissue evidence="10">Polyp</tissue>
    </source>
</reference>
<dbReference type="PROSITE" id="PS00018">
    <property type="entry name" value="EF_HAND_1"/>
    <property type="match status" value="1"/>
</dbReference>
<keyword evidence="11" id="KW-1185">Reference proteome</keyword>
<dbReference type="Gene3D" id="1.10.238.10">
    <property type="entry name" value="EF-hand"/>
    <property type="match status" value="1"/>
</dbReference>
<dbReference type="InterPro" id="IPR018247">
    <property type="entry name" value="EF_Hand_1_Ca_BS"/>
</dbReference>
<evidence type="ECO:0000313" key="11">
    <source>
        <dbReference type="Proteomes" id="UP001163046"/>
    </source>
</evidence>
<dbReference type="Pfam" id="PF13640">
    <property type="entry name" value="2OG-FeII_Oxy_3"/>
    <property type="match status" value="1"/>
</dbReference>
<dbReference type="InterPro" id="IPR045054">
    <property type="entry name" value="P4HA-like"/>
</dbReference>
<dbReference type="PROSITE" id="PS50222">
    <property type="entry name" value="EF_HAND_2"/>
    <property type="match status" value="1"/>
</dbReference>
<evidence type="ECO:0000256" key="2">
    <source>
        <dbReference type="ARBA" id="ARBA00022723"/>
    </source>
</evidence>
<organism evidence="10 11">
    <name type="scientific">Desmophyllum pertusum</name>
    <dbReference type="NCBI Taxonomy" id="174260"/>
    <lineage>
        <taxon>Eukaryota</taxon>
        <taxon>Metazoa</taxon>
        <taxon>Cnidaria</taxon>
        <taxon>Anthozoa</taxon>
        <taxon>Hexacorallia</taxon>
        <taxon>Scleractinia</taxon>
        <taxon>Caryophylliina</taxon>
        <taxon>Caryophylliidae</taxon>
        <taxon>Desmophyllum</taxon>
    </lineage>
</organism>
<gene>
    <name evidence="10" type="primary">P4HTM_11</name>
    <name evidence="10" type="ORF">OS493_015509</name>
</gene>
<keyword evidence="4" id="KW-0847">Vitamin C</keyword>
<keyword evidence="7" id="KW-0408">Iron</keyword>
<comment type="caution">
    <text evidence="10">The sequence shown here is derived from an EMBL/GenBank/DDBJ whole genome shotgun (WGS) entry which is preliminary data.</text>
</comment>
<dbReference type="PANTHER" id="PTHR10869:SF246">
    <property type="entry name" value="TRANSMEMBRANE PROLYL 4-HYDROXYLASE"/>
    <property type="match status" value="1"/>
</dbReference>
<proteinExistence type="predicted"/>
<keyword evidence="2" id="KW-0479">Metal-binding</keyword>
<evidence type="ECO:0000256" key="4">
    <source>
        <dbReference type="ARBA" id="ARBA00022896"/>
    </source>
</evidence>
<dbReference type="GO" id="GO:0005506">
    <property type="term" value="F:iron ion binding"/>
    <property type="evidence" value="ECO:0007669"/>
    <property type="project" value="InterPro"/>
</dbReference>
<dbReference type="SMART" id="SM00702">
    <property type="entry name" value="P4Hc"/>
    <property type="match status" value="1"/>
</dbReference>
<evidence type="ECO:0000256" key="1">
    <source>
        <dbReference type="ARBA" id="ARBA00001961"/>
    </source>
</evidence>
<dbReference type="InterPro" id="IPR005123">
    <property type="entry name" value="Oxoglu/Fe-dep_dioxygenase_dom"/>
</dbReference>
<evidence type="ECO:0000256" key="3">
    <source>
        <dbReference type="ARBA" id="ARBA00022837"/>
    </source>
</evidence>
<dbReference type="Proteomes" id="UP001163046">
    <property type="component" value="Unassembled WGS sequence"/>
</dbReference>
<dbReference type="Gene3D" id="2.60.120.620">
    <property type="entry name" value="q2cbj1_9rhob like domain"/>
    <property type="match status" value="1"/>
</dbReference>
<dbReference type="EMBL" id="MU827309">
    <property type="protein sequence ID" value="KAJ7360412.1"/>
    <property type="molecule type" value="Genomic_DNA"/>
</dbReference>
<dbReference type="PROSITE" id="PS51471">
    <property type="entry name" value="FE2OG_OXY"/>
    <property type="match status" value="1"/>
</dbReference>
<keyword evidence="5" id="KW-0223">Dioxygenase</keyword>
<keyword evidence="6" id="KW-0560">Oxidoreductase</keyword>
<dbReference type="GO" id="GO:0004656">
    <property type="term" value="F:procollagen-proline 4-dioxygenase activity"/>
    <property type="evidence" value="ECO:0007669"/>
    <property type="project" value="TreeGrafter"/>
</dbReference>
<evidence type="ECO:0000256" key="5">
    <source>
        <dbReference type="ARBA" id="ARBA00022964"/>
    </source>
</evidence>